<reference evidence="2" key="1">
    <citation type="submission" date="2022-01" db="EMBL/GenBank/DDBJ databases">
        <title>Whole genome-based taxonomy of the Shewanellaceae.</title>
        <authorList>
            <person name="Martin-Rodriguez A.J."/>
        </authorList>
    </citation>
    <scope>NUCLEOTIDE SEQUENCE</scope>
    <source>
        <strain evidence="2">DSM 16422</strain>
    </source>
</reference>
<keyword evidence="1" id="KW-0812">Transmembrane</keyword>
<keyword evidence="3" id="KW-1185">Reference proteome</keyword>
<evidence type="ECO:0000313" key="3">
    <source>
        <dbReference type="Proteomes" id="UP001139333"/>
    </source>
</evidence>
<organism evidence="2 3">
    <name type="scientific">Shewanella gaetbuli</name>
    <dbReference type="NCBI Taxonomy" id="220752"/>
    <lineage>
        <taxon>Bacteria</taxon>
        <taxon>Pseudomonadati</taxon>
        <taxon>Pseudomonadota</taxon>
        <taxon>Gammaproteobacteria</taxon>
        <taxon>Alteromonadales</taxon>
        <taxon>Shewanellaceae</taxon>
        <taxon>Shewanella</taxon>
    </lineage>
</organism>
<evidence type="ECO:0000313" key="2">
    <source>
        <dbReference type="EMBL" id="MCL1142102.1"/>
    </source>
</evidence>
<dbReference type="RefSeq" id="WP_248994788.1">
    <property type="nucleotide sequence ID" value="NZ_JAKIKP010000003.1"/>
</dbReference>
<accession>A0A9X1ZLW7</accession>
<protein>
    <submittedName>
        <fullName evidence="2">Prepilin-type N-terminal cleavage/methylation domain-containing protein</fullName>
    </submittedName>
</protein>
<dbReference type="EMBL" id="JAKIKP010000003">
    <property type="protein sequence ID" value="MCL1142102.1"/>
    <property type="molecule type" value="Genomic_DNA"/>
</dbReference>
<comment type="caution">
    <text evidence="2">The sequence shown here is derived from an EMBL/GenBank/DDBJ whole genome shotgun (WGS) entry which is preliminary data.</text>
</comment>
<keyword evidence="1" id="KW-0472">Membrane</keyword>
<evidence type="ECO:0000256" key="1">
    <source>
        <dbReference type="SAM" id="Phobius"/>
    </source>
</evidence>
<dbReference type="Pfam" id="PF07963">
    <property type="entry name" value="N_methyl"/>
    <property type="match status" value="1"/>
</dbReference>
<proteinExistence type="predicted"/>
<dbReference type="NCBIfam" id="TIGR02532">
    <property type="entry name" value="IV_pilin_GFxxxE"/>
    <property type="match status" value="1"/>
</dbReference>
<dbReference type="InterPro" id="IPR012902">
    <property type="entry name" value="N_methyl_site"/>
</dbReference>
<name>A0A9X1ZLW7_9GAMM</name>
<keyword evidence="1" id="KW-1133">Transmembrane helix</keyword>
<dbReference type="AlphaFoldDB" id="A0A9X1ZLW7"/>
<dbReference type="Proteomes" id="UP001139333">
    <property type="component" value="Unassembled WGS sequence"/>
</dbReference>
<feature type="transmembrane region" description="Helical" evidence="1">
    <location>
        <begin position="12"/>
        <end position="37"/>
    </location>
</feature>
<sequence length="276" mass="30236">MRAHQVWRINGFTLIEMVTVILILAIIVVGVSSFIIFGTRIFIESSSVDQVLSQSRYGVERMTRDIRSAVPNSARINTASNGAFQCVEVLPIAASSTYLSAPIAPDSASNNASVIASNHSIVAGNWAIVYPLTTTEIYNATGTTAKRFQISSANIINNQLDIVFTASVRFTEASPLNRMFFSEQPISYCFEKNTNGETALYRYSNYGFNAIQPVPSSMSNRVLMAQNVANDLLSEPALALTPSSLITNAIIHIEPRFSVNGETFKYQHQVQVVNVP</sequence>
<gene>
    <name evidence="2" type="ORF">L2672_05275</name>
</gene>